<dbReference type="KEGG" id="dpp:DICPUDRAFT_10890"/>
<dbReference type="RefSeq" id="XP_003292055.1">
    <property type="nucleotide sequence ID" value="XM_003292007.1"/>
</dbReference>
<gene>
    <name evidence="2" type="ORF">DICPUDRAFT_10890</name>
</gene>
<feature type="domain" description="YqaJ viral recombinase" evidence="1">
    <location>
        <begin position="8"/>
        <end position="116"/>
    </location>
</feature>
<dbReference type="OrthoDB" id="6583051at2759"/>
<proteinExistence type="predicted"/>
<organism evidence="2 3">
    <name type="scientific">Dictyostelium purpureum</name>
    <name type="common">Slime mold</name>
    <dbReference type="NCBI Taxonomy" id="5786"/>
    <lineage>
        <taxon>Eukaryota</taxon>
        <taxon>Amoebozoa</taxon>
        <taxon>Evosea</taxon>
        <taxon>Eumycetozoa</taxon>
        <taxon>Dictyostelia</taxon>
        <taxon>Dictyosteliales</taxon>
        <taxon>Dictyosteliaceae</taxon>
        <taxon>Dictyostelium</taxon>
    </lineage>
</organism>
<dbReference type="PANTHER" id="PTHR46609:SF6">
    <property type="entry name" value="EXONUCLEASE, PHAGE-TYPE_RECB, C-TERMINAL DOMAIN-CONTAINING PROTEIN-RELATED"/>
    <property type="match status" value="1"/>
</dbReference>
<dbReference type="AlphaFoldDB" id="F0ZXA7"/>
<dbReference type="Pfam" id="PF09588">
    <property type="entry name" value="YqaJ"/>
    <property type="match status" value="1"/>
</dbReference>
<dbReference type="InterPro" id="IPR051703">
    <property type="entry name" value="NF-kappa-B_Signaling_Reg"/>
</dbReference>
<dbReference type="EMBL" id="GL871255">
    <property type="protein sequence ID" value="EGC31422.1"/>
    <property type="molecule type" value="Genomic_DNA"/>
</dbReference>
<protein>
    <recommendedName>
        <fullName evidence="1">YqaJ viral recombinase domain-containing protein</fullName>
    </recommendedName>
</protein>
<dbReference type="PANTHER" id="PTHR46609">
    <property type="entry name" value="EXONUCLEASE, PHAGE-TYPE/RECB, C-TERMINAL DOMAIN-CONTAINING PROTEIN"/>
    <property type="match status" value="1"/>
</dbReference>
<sequence>FFSPQAQVAMKHGQQYEDEARDLFAIGNGVNVSKVGILSYRCDNRFKASPDGVIFNKSIKTPLSIETIVEIKCPYRAFKGNTYKGGRTKEDIEHAKAIPVYYLPQLYANMKYSGAQIAYYISYVPG</sequence>
<keyword evidence="3" id="KW-1185">Reference proteome</keyword>
<evidence type="ECO:0000259" key="1">
    <source>
        <dbReference type="Pfam" id="PF09588"/>
    </source>
</evidence>
<dbReference type="Proteomes" id="UP000001064">
    <property type="component" value="Unassembled WGS sequence"/>
</dbReference>
<reference evidence="3" key="1">
    <citation type="journal article" date="2011" name="Genome Biol.">
        <title>Comparative genomics of the social amoebae Dictyostelium discoideum and Dictyostelium purpureum.</title>
        <authorList>
            <consortium name="US DOE Joint Genome Institute (JGI-PGF)"/>
            <person name="Sucgang R."/>
            <person name="Kuo A."/>
            <person name="Tian X."/>
            <person name="Salerno W."/>
            <person name="Parikh A."/>
            <person name="Feasley C.L."/>
            <person name="Dalin E."/>
            <person name="Tu H."/>
            <person name="Huang E."/>
            <person name="Barry K."/>
            <person name="Lindquist E."/>
            <person name="Shapiro H."/>
            <person name="Bruce D."/>
            <person name="Schmutz J."/>
            <person name="Salamov A."/>
            <person name="Fey P."/>
            <person name="Gaudet P."/>
            <person name="Anjard C."/>
            <person name="Babu M.M."/>
            <person name="Basu S."/>
            <person name="Bushmanova Y."/>
            <person name="van der Wel H."/>
            <person name="Katoh-Kurasawa M."/>
            <person name="Dinh C."/>
            <person name="Coutinho P.M."/>
            <person name="Saito T."/>
            <person name="Elias M."/>
            <person name="Schaap P."/>
            <person name="Kay R.R."/>
            <person name="Henrissat B."/>
            <person name="Eichinger L."/>
            <person name="Rivero F."/>
            <person name="Putnam N.H."/>
            <person name="West C.M."/>
            <person name="Loomis W.F."/>
            <person name="Chisholm R.L."/>
            <person name="Shaulsky G."/>
            <person name="Strassmann J.E."/>
            <person name="Queller D.C."/>
            <person name="Kuspa A."/>
            <person name="Grigoriev I.V."/>
        </authorList>
    </citation>
    <scope>NUCLEOTIDE SEQUENCE [LARGE SCALE GENOMIC DNA]</scope>
    <source>
        <strain evidence="3">QSDP1</strain>
    </source>
</reference>
<feature type="non-terminal residue" evidence="2">
    <location>
        <position position="1"/>
    </location>
</feature>
<evidence type="ECO:0000313" key="3">
    <source>
        <dbReference type="Proteomes" id="UP000001064"/>
    </source>
</evidence>
<dbReference type="InParanoid" id="F0ZXA7"/>
<evidence type="ECO:0000313" key="2">
    <source>
        <dbReference type="EMBL" id="EGC31422.1"/>
    </source>
</evidence>
<dbReference type="VEuPathDB" id="AmoebaDB:DICPUDRAFT_10890"/>
<feature type="non-terminal residue" evidence="2">
    <location>
        <position position="126"/>
    </location>
</feature>
<dbReference type="OMA" id="EHAKAIP"/>
<dbReference type="InterPro" id="IPR011604">
    <property type="entry name" value="PDDEXK-like_dom_sf"/>
</dbReference>
<dbReference type="InterPro" id="IPR011335">
    <property type="entry name" value="Restrct_endonuc-II-like"/>
</dbReference>
<dbReference type="SUPFAM" id="SSF52980">
    <property type="entry name" value="Restriction endonuclease-like"/>
    <property type="match status" value="1"/>
</dbReference>
<dbReference type="Gene3D" id="3.90.320.10">
    <property type="match status" value="1"/>
</dbReference>
<accession>F0ZXA7</accession>
<name>F0ZXA7_DICPU</name>
<dbReference type="GO" id="GO:0006281">
    <property type="term" value="P:DNA repair"/>
    <property type="evidence" value="ECO:0007669"/>
    <property type="project" value="UniProtKB-ARBA"/>
</dbReference>
<dbReference type="GeneID" id="10505803"/>
<dbReference type="InterPro" id="IPR019080">
    <property type="entry name" value="YqaJ_viral_recombinase"/>
</dbReference>